<dbReference type="Pfam" id="PF02894">
    <property type="entry name" value="GFO_IDH_MocA_C"/>
    <property type="match status" value="1"/>
</dbReference>
<evidence type="ECO:0000313" key="4">
    <source>
        <dbReference type="EMBL" id="PWK22539.1"/>
    </source>
</evidence>
<name>A0A316DZ74_9FLAO</name>
<dbReference type="Pfam" id="PF01408">
    <property type="entry name" value="GFO_IDH_MocA"/>
    <property type="match status" value="1"/>
</dbReference>
<dbReference type="AlphaFoldDB" id="A0A316DZ74"/>
<comment type="caution">
    <text evidence="4">The sequence shown here is derived from an EMBL/GenBank/DDBJ whole genome shotgun (WGS) entry which is preliminary data.</text>
</comment>
<reference evidence="3 6" key="2">
    <citation type="submission" date="2020-07" db="EMBL/GenBank/DDBJ databases">
        <title>The draft genome sequence of Maribacter polysiphoniae KCTC 22021.</title>
        <authorList>
            <person name="Mu L."/>
        </authorList>
    </citation>
    <scope>NUCLEOTIDE SEQUENCE [LARGE SCALE GENOMIC DNA]</scope>
    <source>
        <strain evidence="3 6">KCTC 22021</strain>
    </source>
</reference>
<dbReference type="EMBL" id="JACWLN010000006">
    <property type="protein sequence ID" value="MBD1261657.1"/>
    <property type="molecule type" value="Genomic_DNA"/>
</dbReference>
<proteinExistence type="predicted"/>
<evidence type="ECO:0000313" key="5">
    <source>
        <dbReference type="Proteomes" id="UP000245667"/>
    </source>
</evidence>
<dbReference type="RefSeq" id="WP_109652250.1">
    <property type="nucleotide sequence ID" value="NZ_JACWLN010000006.1"/>
</dbReference>
<organism evidence="4 5">
    <name type="scientific">Maribacter polysiphoniae</name>
    <dbReference type="NCBI Taxonomy" id="429344"/>
    <lineage>
        <taxon>Bacteria</taxon>
        <taxon>Pseudomonadati</taxon>
        <taxon>Bacteroidota</taxon>
        <taxon>Flavobacteriia</taxon>
        <taxon>Flavobacteriales</taxon>
        <taxon>Flavobacteriaceae</taxon>
        <taxon>Maribacter</taxon>
    </lineage>
</organism>
<dbReference type="EMBL" id="QGGQ01000007">
    <property type="protein sequence ID" value="PWK22539.1"/>
    <property type="molecule type" value="Genomic_DNA"/>
</dbReference>
<dbReference type="SUPFAM" id="SSF51735">
    <property type="entry name" value="NAD(P)-binding Rossmann-fold domains"/>
    <property type="match status" value="1"/>
</dbReference>
<sequence length="519" mass="58569">MEEKKSNGMSRRDTIKALATLPVLGYFGYAYNANLLKIEEAKAQNYLERLKIDKIEVSEEKLSPPTGNSGNRIRFGVVGNGWRGEQLLKSLGYVHPDYVEDSSENGIPDKGMQKFLDQEDLNVEFAAVCDTFEVHTRRGVEISANDLRPFGKKRDPKPAKVFSSYKEMIASDDIDAIIIATADHTHAQIAIEAAKAGKHIYLEKPMTHSIEEAVELRKVIKDTGVVFQLGHQNRQQMSFKIANELYEKGVFGDVSMVQVYTNRNTVFGAWIRDDAFDHKLGNKDNINWEEFLGNVPLCEFDRKKYFSWQRYSEFGTSITGNDLSHQFECMNQVLKLGIPETVVALGGQYYYKHHGDMPDVFNAVFNYPERGLTMTYDGNLKNDAYRPSRILGSAGTVDVDRAILMYKDNHTDRYKDIILDPSDPFYYYAPDDDVDAISSATSQVYMKGGYGPTTIDGKTVEATLLHLKEWVDAIRGQGKPSCDVDAGFEEAVTFNLANLAYEHKKVVTWDKVNEKAIIG</sequence>
<accession>A0A316DZ74</accession>
<evidence type="ECO:0000259" key="1">
    <source>
        <dbReference type="Pfam" id="PF01408"/>
    </source>
</evidence>
<evidence type="ECO:0000313" key="3">
    <source>
        <dbReference type="EMBL" id="MBD1261657.1"/>
    </source>
</evidence>
<dbReference type="InterPro" id="IPR004104">
    <property type="entry name" value="Gfo/Idh/MocA-like_OxRdtase_C"/>
</dbReference>
<reference evidence="4 5" key="1">
    <citation type="submission" date="2018-05" db="EMBL/GenBank/DDBJ databases">
        <title>Genomic Encyclopedia of Archaeal and Bacterial Type Strains, Phase II (KMG-II): from individual species to whole genera.</title>
        <authorList>
            <person name="Goeker M."/>
        </authorList>
    </citation>
    <scope>NUCLEOTIDE SEQUENCE [LARGE SCALE GENOMIC DNA]</scope>
    <source>
        <strain evidence="4 5">DSM 23514</strain>
    </source>
</reference>
<dbReference type="InterPro" id="IPR036291">
    <property type="entry name" value="NAD(P)-bd_dom_sf"/>
</dbReference>
<dbReference type="OrthoDB" id="726883at2"/>
<dbReference type="PANTHER" id="PTHR43818">
    <property type="entry name" value="BCDNA.GH03377"/>
    <property type="match status" value="1"/>
</dbReference>
<dbReference type="GO" id="GO:0000166">
    <property type="term" value="F:nucleotide binding"/>
    <property type="evidence" value="ECO:0007669"/>
    <property type="project" value="InterPro"/>
</dbReference>
<dbReference type="Proteomes" id="UP000651837">
    <property type="component" value="Unassembled WGS sequence"/>
</dbReference>
<feature type="domain" description="Gfo/Idh/MocA-like oxidoreductase N-terminal" evidence="1">
    <location>
        <begin position="159"/>
        <end position="231"/>
    </location>
</feature>
<dbReference type="InterPro" id="IPR050463">
    <property type="entry name" value="Gfo/Idh/MocA_oxidrdct_glycsds"/>
</dbReference>
<evidence type="ECO:0000313" key="6">
    <source>
        <dbReference type="Proteomes" id="UP000651837"/>
    </source>
</evidence>
<evidence type="ECO:0000259" key="2">
    <source>
        <dbReference type="Pfam" id="PF02894"/>
    </source>
</evidence>
<dbReference type="Gene3D" id="3.40.50.720">
    <property type="entry name" value="NAD(P)-binding Rossmann-like Domain"/>
    <property type="match status" value="1"/>
</dbReference>
<dbReference type="PANTHER" id="PTHR43818:SF5">
    <property type="entry name" value="OXIDOREDUCTASE FAMILY PROTEIN"/>
    <property type="match status" value="1"/>
</dbReference>
<keyword evidence="6" id="KW-1185">Reference proteome</keyword>
<dbReference type="SUPFAM" id="SSF55347">
    <property type="entry name" value="Glyceraldehyde-3-phosphate dehydrogenase-like, C-terminal domain"/>
    <property type="match status" value="1"/>
</dbReference>
<feature type="domain" description="Gfo/Idh/MocA-like oxidoreductase C-terminal" evidence="2">
    <location>
        <begin position="300"/>
        <end position="507"/>
    </location>
</feature>
<dbReference type="Proteomes" id="UP000245667">
    <property type="component" value="Unassembled WGS sequence"/>
</dbReference>
<gene>
    <name evidence="3" type="ORF">HZY62_13715</name>
    <name evidence="4" type="ORF">LX92_03014</name>
</gene>
<protein>
    <submittedName>
        <fullName evidence="3">Gfo/Idh/MocA family oxidoreductase</fullName>
    </submittedName>
    <submittedName>
        <fullName evidence="4">Putative dehydrogenase</fullName>
    </submittedName>
</protein>
<dbReference type="InterPro" id="IPR000683">
    <property type="entry name" value="Gfo/Idh/MocA-like_OxRdtase_N"/>
</dbReference>
<dbReference type="Gene3D" id="3.30.360.10">
    <property type="entry name" value="Dihydrodipicolinate Reductase, domain 2"/>
    <property type="match status" value="1"/>
</dbReference>